<name>A0AA35XJT5_GEOBA</name>
<evidence type="ECO:0000313" key="2">
    <source>
        <dbReference type="Proteomes" id="UP001174909"/>
    </source>
</evidence>
<keyword evidence="2" id="KW-1185">Reference proteome</keyword>
<dbReference type="AlphaFoldDB" id="A0AA35XJT5"/>
<proteinExistence type="predicted"/>
<evidence type="ECO:0000313" key="1">
    <source>
        <dbReference type="EMBL" id="CAI8053607.1"/>
    </source>
</evidence>
<organism evidence="1 2">
    <name type="scientific">Geodia barretti</name>
    <name type="common">Barrett's horny sponge</name>
    <dbReference type="NCBI Taxonomy" id="519541"/>
    <lineage>
        <taxon>Eukaryota</taxon>
        <taxon>Metazoa</taxon>
        <taxon>Porifera</taxon>
        <taxon>Demospongiae</taxon>
        <taxon>Heteroscleromorpha</taxon>
        <taxon>Tetractinellida</taxon>
        <taxon>Astrophorina</taxon>
        <taxon>Geodiidae</taxon>
        <taxon>Geodia</taxon>
    </lineage>
</organism>
<gene>
    <name evidence="1" type="ORF">GBAR_LOCUS29310</name>
</gene>
<protein>
    <submittedName>
        <fullName evidence="1">Uncharacterized protein</fullName>
    </submittedName>
</protein>
<dbReference type="EMBL" id="CASHTH010004108">
    <property type="protein sequence ID" value="CAI8053607.1"/>
    <property type="molecule type" value="Genomic_DNA"/>
</dbReference>
<accession>A0AA35XJT5</accession>
<reference evidence="1" key="1">
    <citation type="submission" date="2023-03" db="EMBL/GenBank/DDBJ databases">
        <authorList>
            <person name="Steffen K."/>
            <person name="Cardenas P."/>
        </authorList>
    </citation>
    <scope>NUCLEOTIDE SEQUENCE</scope>
</reference>
<comment type="caution">
    <text evidence="1">The sequence shown here is derived from an EMBL/GenBank/DDBJ whole genome shotgun (WGS) entry which is preliminary data.</text>
</comment>
<feature type="non-terminal residue" evidence="1">
    <location>
        <position position="85"/>
    </location>
</feature>
<dbReference type="Proteomes" id="UP001174909">
    <property type="component" value="Unassembled WGS sequence"/>
</dbReference>
<sequence>VLPLTHVYVCVTDRGGIVFSPLLPVGEAPSYHICSKAQKRWQCNTTFCEVKGFSKAPLKPEEIGTNRLNCAAIPIRGCRVSAPGY</sequence>